<evidence type="ECO:0000256" key="1">
    <source>
        <dbReference type="SAM" id="MobiDB-lite"/>
    </source>
</evidence>
<name>A0A9N7UX79_PLEPL</name>
<sequence length="129" mass="14891">MKRRREEEEEEEKLWTRAEQSEAVSGQILHTEEIKETKCRRRKACFSPAGSIRRTPAEYRSELHHRPRSDSFIFSGSKVKEREEASLSEHIRNIYSAERGRAAPRGFTVCSFQTVPDRAEVPVLGSNEA</sequence>
<evidence type="ECO:0000313" key="3">
    <source>
        <dbReference type="Proteomes" id="UP001153269"/>
    </source>
</evidence>
<organism evidence="2 3">
    <name type="scientific">Pleuronectes platessa</name>
    <name type="common">European plaice</name>
    <dbReference type="NCBI Taxonomy" id="8262"/>
    <lineage>
        <taxon>Eukaryota</taxon>
        <taxon>Metazoa</taxon>
        <taxon>Chordata</taxon>
        <taxon>Craniata</taxon>
        <taxon>Vertebrata</taxon>
        <taxon>Euteleostomi</taxon>
        <taxon>Actinopterygii</taxon>
        <taxon>Neopterygii</taxon>
        <taxon>Teleostei</taxon>
        <taxon>Neoteleostei</taxon>
        <taxon>Acanthomorphata</taxon>
        <taxon>Carangaria</taxon>
        <taxon>Pleuronectiformes</taxon>
        <taxon>Pleuronectoidei</taxon>
        <taxon>Pleuronectidae</taxon>
        <taxon>Pleuronectes</taxon>
    </lineage>
</organism>
<reference evidence="2" key="1">
    <citation type="submission" date="2020-03" db="EMBL/GenBank/DDBJ databases">
        <authorList>
            <person name="Weist P."/>
        </authorList>
    </citation>
    <scope>NUCLEOTIDE SEQUENCE</scope>
</reference>
<dbReference type="AlphaFoldDB" id="A0A9N7UX79"/>
<gene>
    <name evidence="2" type="ORF">PLEPLA_LOCUS26531</name>
</gene>
<accession>A0A9N7UX79</accession>
<protein>
    <submittedName>
        <fullName evidence="2">Uncharacterized protein</fullName>
    </submittedName>
</protein>
<keyword evidence="3" id="KW-1185">Reference proteome</keyword>
<dbReference type="EMBL" id="CADEAL010002190">
    <property type="protein sequence ID" value="CAB1438643.1"/>
    <property type="molecule type" value="Genomic_DNA"/>
</dbReference>
<dbReference type="Proteomes" id="UP001153269">
    <property type="component" value="Unassembled WGS sequence"/>
</dbReference>
<feature type="region of interest" description="Disordered" evidence="1">
    <location>
        <begin position="1"/>
        <end position="22"/>
    </location>
</feature>
<comment type="caution">
    <text evidence="2">The sequence shown here is derived from an EMBL/GenBank/DDBJ whole genome shotgun (WGS) entry which is preliminary data.</text>
</comment>
<evidence type="ECO:0000313" key="2">
    <source>
        <dbReference type="EMBL" id="CAB1438643.1"/>
    </source>
</evidence>
<proteinExistence type="predicted"/>